<keyword evidence="1" id="KW-1133">Transmembrane helix</keyword>
<keyword evidence="1" id="KW-0472">Membrane</keyword>
<dbReference type="InParanoid" id="A0A077ZSI3"/>
<evidence type="ECO:0000256" key="1">
    <source>
        <dbReference type="SAM" id="Phobius"/>
    </source>
</evidence>
<sequence>MKIYQPHIQKLRTSLLTKAHLLTQSSRQQFSSAEGEQEQPTFFKGQNIRYIPKKRLQFDYVCADGPMHLIFQASEDNLKRTQSWKISTAVAVPATLLAYFTLGASQMFVYPMLFLPTLYNLYDSIRLRKLFGSECHKLWLYKNGDQVLMQTFDGMLHKMNIIDMNSHQLVDKKDYLNFIVNNSGRDYLLSNKNCAAIDYDLIDRIIKGIQIDSNKFQSLYNRLIYRQTPQNLKPQEFNRFLPQALNFNENRTIWKILNRTIYREDSRNWLRNQSNFTTELSRKNITPQEREVIRKLIKDHGIKYLYSEKQFYKIHKMSRAEFLKKLDACQTQEEKETVIMALYEDPFIQGRRGVVDVEEAVRIVHRKIEEREKFFKFSEKFARGIDLRQASRSGTSFASLKDLV</sequence>
<proteinExistence type="predicted"/>
<name>A0A077ZSI3_STYLE</name>
<protein>
    <submittedName>
        <fullName evidence="2">Uncharacterized protein</fullName>
    </submittedName>
</protein>
<gene>
    <name evidence="2" type="primary">Contig5114.g5475</name>
    <name evidence="2" type="ORF">STYLEM_1798</name>
</gene>
<keyword evidence="3" id="KW-1185">Reference proteome</keyword>
<dbReference type="AlphaFoldDB" id="A0A077ZSI3"/>
<accession>A0A077ZSI3</accession>
<dbReference type="OrthoDB" id="10640751at2759"/>
<organism evidence="2 3">
    <name type="scientific">Stylonychia lemnae</name>
    <name type="common">Ciliate</name>
    <dbReference type="NCBI Taxonomy" id="5949"/>
    <lineage>
        <taxon>Eukaryota</taxon>
        <taxon>Sar</taxon>
        <taxon>Alveolata</taxon>
        <taxon>Ciliophora</taxon>
        <taxon>Intramacronucleata</taxon>
        <taxon>Spirotrichea</taxon>
        <taxon>Stichotrichia</taxon>
        <taxon>Sporadotrichida</taxon>
        <taxon>Oxytrichidae</taxon>
        <taxon>Stylonychinae</taxon>
        <taxon>Stylonychia</taxon>
    </lineage>
</organism>
<evidence type="ECO:0000313" key="3">
    <source>
        <dbReference type="Proteomes" id="UP000039865"/>
    </source>
</evidence>
<dbReference type="EMBL" id="CCKQ01001706">
    <property type="protein sequence ID" value="CDW72833.1"/>
    <property type="molecule type" value="Genomic_DNA"/>
</dbReference>
<reference evidence="2 3" key="1">
    <citation type="submission" date="2014-06" db="EMBL/GenBank/DDBJ databases">
        <authorList>
            <person name="Swart Estienne"/>
        </authorList>
    </citation>
    <scope>NUCLEOTIDE SEQUENCE [LARGE SCALE GENOMIC DNA]</scope>
    <source>
        <strain evidence="2 3">130c</strain>
    </source>
</reference>
<dbReference type="Proteomes" id="UP000039865">
    <property type="component" value="Unassembled WGS sequence"/>
</dbReference>
<evidence type="ECO:0000313" key="2">
    <source>
        <dbReference type="EMBL" id="CDW72833.1"/>
    </source>
</evidence>
<feature type="transmembrane region" description="Helical" evidence="1">
    <location>
        <begin position="89"/>
        <end position="113"/>
    </location>
</feature>
<keyword evidence="1" id="KW-0812">Transmembrane</keyword>